<evidence type="ECO:0000256" key="5">
    <source>
        <dbReference type="ARBA" id="ARBA00023136"/>
    </source>
</evidence>
<keyword evidence="8" id="KW-0732">Signal</keyword>
<dbReference type="PANTHER" id="PTHR22730:SF4">
    <property type="entry name" value="PROMININ-1-A-LIKE"/>
    <property type="match status" value="1"/>
</dbReference>
<dbReference type="GO" id="GO:0005929">
    <property type="term" value="C:cilium"/>
    <property type="evidence" value="ECO:0007669"/>
    <property type="project" value="TreeGrafter"/>
</dbReference>
<sequence length="841" mass="92231">MGTEKWKLGHSPAFGGCLTRPLLPLLLLLLLLLLPQLGTCQASCPTQETPNTLTEPRYGSLPSLDVNSGFMTGIVQSFLGLVQPNPFPKELLFRVIEDTSQIEDEATIKEVLRYEIGFLVCVAIGLLYILLVPLVGFCLACCRCCGNCGGHMYQKQTRRIDCRRRGLYWATLVTTLILLAGNICMFFSNESTKKSMEDIPRRLTTTLDNLNTYLSSVPEQITSVVNESSLTVDTVSNNLNDIGPLLGAEIQKGVGGPLKPALDSVKSLDQAVDGTSGGLTHLNGSLVQLQSHLDVLQANLTAVRDRINSTLRNASCLGCSGLQSELEQLSVDTTIKTPGLSELQSALDEAQEANLGSIATEGEDFFDAIPEKVTNETRSTVQNVQTELKTIKDQISQVTNKIPLESLQSLSNEISVARGYVDQYSPEAEDVETYRWIVGAVMCCLILLVVVCNLLGLFLGPAGLNSMTEPTHRSCTADCGGAFFMAGAGFSFLFSWIFMLLVLILFLVGGNTYTLICKPWRSQELFQIIDTPGLIPGFNLSESLGLKSELTITDIYSDCSKNKSLWITLHLEEVINLNEFLNVSQYTEDIKESFENTDISIATVTLLTPAIVTQLKSFSDKAGSVNFNSAIDQINTFSTFGANLTAIASRLDQLAVIQPDAGIMSELRQEAEDLRSISNEFNVTIKPQLLEVKSSIESLTANASQINETVGDVLQKAEAAQSFLNSNTSQMVKDESRDFLDCQLKYFTAFAEWANETITQQLGQCGPVARAVDSAEAIVCTHIVEALNAFWFSLGWCMLFLIPSIILSIKLAKYYRRMKETDVFENPIPLTFIPRAVMKAH</sequence>
<feature type="transmembrane region" description="Helical" evidence="7">
    <location>
        <begin position="167"/>
        <end position="188"/>
    </location>
</feature>
<dbReference type="GO" id="GO:0071914">
    <property type="term" value="C:prominosome"/>
    <property type="evidence" value="ECO:0007669"/>
    <property type="project" value="TreeGrafter"/>
</dbReference>
<feature type="transmembrane region" description="Helical" evidence="7">
    <location>
        <begin position="789"/>
        <end position="809"/>
    </location>
</feature>
<dbReference type="GeneID" id="105900271"/>
<dbReference type="GO" id="GO:0016324">
    <property type="term" value="C:apical plasma membrane"/>
    <property type="evidence" value="ECO:0007669"/>
    <property type="project" value="TreeGrafter"/>
</dbReference>
<dbReference type="Pfam" id="PF05478">
    <property type="entry name" value="Prominin"/>
    <property type="match status" value="1"/>
</dbReference>
<evidence type="ECO:0000256" key="2">
    <source>
        <dbReference type="ARBA" id="ARBA00006058"/>
    </source>
</evidence>
<evidence type="ECO:0000313" key="9">
    <source>
        <dbReference type="Proteomes" id="UP000515152"/>
    </source>
</evidence>
<evidence type="ECO:0000256" key="4">
    <source>
        <dbReference type="ARBA" id="ARBA00022989"/>
    </source>
</evidence>
<organism evidence="9 10">
    <name type="scientific">Clupea harengus</name>
    <name type="common">Atlantic herring</name>
    <dbReference type="NCBI Taxonomy" id="7950"/>
    <lineage>
        <taxon>Eukaryota</taxon>
        <taxon>Metazoa</taxon>
        <taxon>Chordata</taxon>
        <taxon>Craniata</taxon>
        <taxon>Vertebrata</taxon>
        <taxon>Euteleostomi</taxon>
        <taxon>Actinopterygii</taxon>
        <taxon>Neopterygii</taxon>
        <taxon>Teleostei</taxon>
        <taxon>Clupei</taxon>
        <taxon>Clupeiformes</taxon>
        <taxon>Clupeoidei</taxon>
        <taxon>Clupeidae</taxon>
        <taxon>Clupea</taxon>
    </lineage>
</organism>
<name>A0A6P8G784_CLUHA</name>
<accession>A0A6P8G784</accession>
<dbReference type="RefSeq" id="XP_042565575.1">
    <property type="nucleotide sequence ID" value="XM_042709641.1"/>
</dbReference>
<dbReference type="KEGG" id="char:105900271"/>
<comment type="similarity">
    <text evidence="2">Belongs to the prominin family.</text>
</comment>
<keyword evidence="6" id="KW-0325">Glycoprotein</keyword>
<keyword evidence="5 7" id="KW-0472">Membrane</keyword>
<feature type="signal peptide" evidence="8">
    <location>
        <begin position="1"/>
        <end position="42"/>
    </location>
</feature>
<dbReference type="InterPro" id="IPR008795">
    <property type="entry name" value="Prominin"/>
</dbReference>
<dbReference type="RefSeq" id="XP_031435244.1">
    <property type="nucleotide sequence ID" value="XM_031579384.2"/>
</dbReference>
<dbReference type="PANTHER" id="PTHR22730">
    <property type="entry name" value="PROMININ PROM PROTEIN"/>
    <property type="match status" value="1"/>
</dbReference>
<keyword evidence="9" id="KW-1185">Reference proteome</keyword>
<evidence type="ECO:0000256" key="1">
    <source>
        <dbReference type="ARBA" id="ARBA00004475"/>
    </source>
</evidence>
<keyword evidence="3 7" id="KW-0812">Transmembrane</keyword>
<evidence type="ECO:0000256" key="8">
    <source>
        <dbReference type="SAM" id="SignalP"/>
    </source>
</evidence>
<dbReference type="GeneTree" id="ENSGT00530000063586"/>
<feature type="transmembrane region" description="Helical" evidence="7">
    <location>
        <begin position="481"/>
        <end position="508"/>
    </location>
</feature>
<proteinExistence type="inferred from homology"/>
<evidence type="ECO:0000313" key="10">
    <source>
        <dbReference type="RefSeq" id="XP_031435244.1"/>
    </source>
</evidence>
<protein>
    <submittedName>
        <fullName evidence="10 11">Prominin-2</fullName>
    </submittedName>
</protein>
<dbReference type="CTD" id="150696"/>
<evidence type="ECO:0000256" key="6">
    <source>
        <dbReference type="ARBA" id="ARBA00023180"/>
    </source>
</evidence>
<gene>
    <name evidence="10 11" type="primary">prom2</name>
</gene>
<evidence type="ECO:0000256" key="7">
    <source>
        <dbReference type="SAM" id="Phobius"/>
    </source>
</evidence>
<reference evidence="10 11" key="1">
    <citation type="submission" date="2025-04" db="UniProtKB">
        <authorList>
            <consortium name="RefSeq"/>
        </authorList>
    </citation>
    <scope>IDENTIFICATION</scope>
</reference>
<dbReference type="GO" id="GO:0007507">
    <property type="term" value="P:heart development"/>
    <property type="evidence" value="ECO:0007669"/>
    <property type="project" value="Ensembl"/>
</dbReference>
<comment type="subcellular location">
    <subcellularLocation>
        <location evidence="1">Cell projection</location>
        <location evidence="1">Microvillus membrane</location>
        <topology evidence="1">Multi-pass membrane protein</topology>
    </subcellularLocation>
</comment>
<feature type="transmembrane region" description="Helical" evidence="7">
    <location>
        <begin position="436"/>
        <end position="460"/>
    </location>
</feature>
<evidence type="ECO:0000256" key="3">
    <source>
        <dbReference type="ARBA" id="ARBA00022692"/>
    </source>
</evidence>
<dbReference type="GO" id="GO:0009986">
    <property type="term" value="C:cell surface"/>
    <property type="evidence" value="ECO:0007669"/>
    <property type="project" value="TreeGrafter"/>
</dbReference>
<feature type="transmembrane region" description="Helical" evidence="7">
    <location>
        <begin position="116"/>
        <end position="146"/>
    </location>
</feature>
<dbReference type="GO" id="GO:0031528">
    <property type="term" value="C:microvillus membrane"/>
    <property type="evidence" value="ECO:0007669"/>
    <property type="project" value="UniProtKB-SubCell"/>
</dbReference>
<dbReference type="Proteomes" id="UP000515152">
    <property type="component" value="Chromosome 13"/>
</dbReference>
<dbReference type="GO" id="GO:0015485">
    <property type="term" value="F:cholesterol binding"/>
    <property type="evidence" value="ECO:0007669"/>
    <property type="project" value="TreeGrafter"/>
</dbReference>
<keyword evidence="4 7" id="KW-1133">Transmembrane helix</keyword>
<feature type="chain" id="PRO_5044652897" evidence="8">
    <location>
        <begin position="43"/>
        <end position="841"/>
    </location>
</feature>
<evidence type="ECO:0000313" key="11">
    <source>
        <dbReference type="RefSeq" id="XP_042565575.1"/>
    </source>
</evidence>
<dbReference type="OrthoDB" id="6229420at2759"/>
<dbReference type="AlphaFoldDB" id="A0A6P8G784"/>